<accession>A0A2P5HEJ6</accession>
<gene>
    <name evidence="1" type="ORF">DHEL01_v212931</name>
</gene>
<dbReference type="InParanoid" id="A0A2P5HEJ6"/>
<dbReference type="AlphaFoldDB" id="A0A2P5HEJ6"/>
<organism evidence="1 2">
    <name type="scientific">Diaporthe helianthi</name>
    <dbReference type="NCBI Taxonomy" id="158607"/>
    <lineage>
        <taxon>Eukaryota</taxon>
        <taxon>Fungi</taxon>
        <taxon>Dikarya</taxon>
        <taxon>Ascomycota</taxon>
        <taxon>Pezizomycotina</taxon>
        <taxon>Sordariomycetes</taxon>
        <taxon>Sordariomycetidae</taxon>
        <taxon>Diaporthales</taxon>
        <taxon>Diaporthaceae</taxon>
        <taxon>Diaporthe</taxon>
    </lineage>
</organism>
<dbReference type="OrthoDB" id="5237943at2759"/>
<dbReference type="STRING" id="158607.A0A2P5HEJ6"/>
<protein>
    <submittedName>
        <fullName evidence="1">Uncharacterized protein</fullName>
    </submittedName>
</protein>
<comment type="caution">
    <text evidence="1">The sequence shown here is derived from an EMBL/GenBank/DDBJ whole genome shotgun (WGS) entry which is preliminary data.</text>
</comment>
<evidence type="ECO:0000313" key="2">
    <source>
        <dbReference type="Proteomes" id="UP000094444"/>
    </source>
</evidence>
<name>A0A2P5HEJ6_DIAHE</name>
<dbReference type="EMBL" id="MAVT02003472">
    <property type="protein sequence ID" value="POS68674.1"/>
    <property type="molecule type" value="Genomic_DNA"/>
</dbReference>
<reference evidence="1" key="1">
    <citation type="submission" date="2017-09" db="EMBL/GenBank/DDBJ databases">
        <title>Polyketide synthases of a Diaporthe helianthi virulent isolate.</title>
        <authorList>
            <person name="Baroncelli R."/>
        </authorList>
    </citation>
    <scope>NUCLEOTIDE SEQUENCE [LARGE SCALE GENOMIC DNA]</scope>
    <source>
        <strain evidence="1">7/96</strain>
    </source>
</reference>
<keyword evidence="2" id="KW-1185">Reference proteome</keyword>
<sequence>MSGLSAPAGRGAETDAANHSWAFPHAKNIPSLLPNLTCASVVKSDSLATVRMIFGETPSQCFLEMEVYARRVPYIARELFGLDFEEEDGRLLMRIVDSAACVEFEKVTVFGADRKGTEKLFGNVFQFIKVDPLYDDEVERGQPVSSLISMDIRVREIYFINPYAASVPVIDTP</sequence>
<proteinExistence type="predicted"/>
<dbReference type="Proteomes" id="UP000094444">
    <property type="component" value="Unassembled WGS sequence"/>
</dbReference>
<evidence type="ECO:0000313" key="1">
    <source>
        <dbReference type="EMBL" id="POS68674.1"/>
    </source>
</evidence>